<dbReference type="InterPro" id="IPR000850">
    <property type="entry name" value="Adenylat/UMP-CMP_kin"/>
</dbReference>
<dbReference type="PRINTS" id="PR00094">
    <property type="entry name" value="ADENYLTKNASE"/>
</dbReference>
<keyword evidence="2" id="KW-0545">Nucleotide biosynthesis</keyword>
<name>A0A1F5WUR8_9BACT</name>
<evidence type="ECO:0000256" key="2">
    <source>
        <dbReference type="ARBA" id="ARBA00022727"/>
    </source>
</evidence>
<protein>
    <recommendedName>
        <fullName evidence="6">Adenylate kinase</fullName>
        <ecNumber evidence="6">2.7.4.3</ecNumber>
    </recommendedName>
</protein>
<keyword evidence="6" id="KW-0067">ATP-binding</keyword>
<evidence type="ECO:0000256" key="1">
    <source>
        <dbReference type="ARBA" id="ARBA00022679"/>
    </source>
</evidence>
<keyword evidence="3 6" id="KW-0547">Nucleotide-binding</keyword>
<dbReference type="EC" id="2.7.4.3" evidence="6"/>
<comment type="caution">
    <text evidence="7">The sequence shown here is derived from an EMBL/GenBank/DDBJ whole genome shotgun (WGS) entry which is preliminary data.</text>
</comment>
<dbReference type="SUPFAM" id="SSF52540">
    <property type="entry name" value="P-loop containing nucleoside triphosphate hydrolases"/>
    <property type="match status" value="1"/>
</dbReference>
<evidence type="ECO:0000256" key="3">
    <source>
        <dbReference type="ARBA" id="ARBA00022741"/>
    </source>
</evidence>
<proteinExistence type="inferred from homology"/>
<organism evidence="7 8">
    <name type="scientific">Candidatus Giovannonibacteria bacterium RIFCSPHIGHO2_02_43_13</name>
    <dbReference type="NCBI Taxonomy" id="1798330"/>
    <lineage>
        <taxon>Bacteria</taxon>
        <taxon>Candidatus Giovannoniibacteriota</taxon>
    </lineage>
</organism>
<dbReference type="Gene3D" id="3.40.50.300">
    <property type="entry name" value="P-loop containing nucleotide triphosphate hydrolases"/>
    <property type="match status" value="1"/>
</dbReference>
<dbReference type="GO" id="GO:0005524">
    <property type="term" value="F:ATP binding"/>
    <property type="evidence" value="ECO:0007669"/>
    <property type="project" value="UniProtKB-KW"/>
</dbReference>
<evidence type="ECO:0000256" key="6">
    <source>
        <dbReference type="RuleBase" id="RU003331"/>
    </source>
</evidence>
<dbReference type="GO" id="GO:0005737">
    <property type="term" value="C:cytoplasm"/>
    <property type="evidence" value="ECO:0007669"/>
    <property type="project" value="UniProtKB-SubCell"/>
</dbReference>
<gene>
    <name evidence="7" type="ORF">A2W54_01540</name>
</gene>
<evidence type="ECO:0000256" key="5">
    <source>
        <dbReference type="RuleBase" id="RU003330"/>
    </source>
</evidence>
<dbReference type="Proteomes" id="UP000178425">
    <property type="component" value="Unassembled WGS sequence"/>
</dbReference>
<evidence type="ECO:0000313" key="8">
    <source>
        <dbReference type="Proteomes" id="UP000178425"/>
    </source>
</evidence>
<dbReference type="Pfam" id="PF00406">
    <property type="entry name" value="ADK"/>
    <property type="match status" value="1"/>
</dbReference>
<dbReference type="InterPro" id="IPR027417">
    <property type="entry name" value="P-loop_NTPase"/>
</dbReference>
<comment type="subcellular location">
    <subcellularLocation>
        <location evidence="6">Cytoplasm</location>
    </subcellularLocation>
</comment>
<sequence>MNSNPYSFVFIGRSGCGKGTQADLLKKYLESKFGADSVFYVYTGAHLRELTSHPEFFTAKMLHDKVLGPGEKAPDGLAIWACVQELIHGAKENNHVIVDGSPRTAIEAAVLDEMFDFLNRKKIFHIWLSVSAEWAREKMMARGRSDDNADNIKRRLAYYEKHVLRAIEFYKKDASHRFLEINGEQSIEQVHRDIVKALAI</sequence>
<evidence type="ECO:0000313" key="7">
    <source>
        <dbReference type="EMBL" id="OGF79395.1"/>
    </source>
</evidence>
<keyword evidence="4 5" id="KW-0418">Kinase</keyword>
<evidence type="ECO:0000256" key="4">
    <source>
        <dbReference type="ARBA" id="ARBA00022777"/>
    </source>
</evidence>
<dbReference type="PANTHER" id="PTHR23359">
    <property type="entry name" value="NUCLEOTIDE KINASE"/>
    <property type="match status" value="1"/>
</dbReference>
<dbReference type="AlphaFoldDB" id="A0A1F5WUR8"/>
<comment type="subunit">
    <text evidence="6">Monomer.</text>
</comment>
<keyword evidence="1 5" id="KW-0808">Transferase</keyword>
<dbReference type="EMBL" id="MFHI01000005">
    <property type="protein sequence ID" value="OGF79395.1"/>
    <property type="molecule type" value="Genomic_DNA"/>
</dbReference>
<comment type="catalytic activity">
    <reaction evidence="6">
        <text>AMP + ATP = 2 ADP</text>
        <dbReference type="Rhea" id="RHEA:12973"/>
        <dbReference type="ChEBI" id="CHEBI:30616"/>
        <dbReference type="ChEBI" id="CHEBI:456215"/>
        <dbReference type="ChEBI" id="CHEBI:456216"/>
        <dbReference type="EC" id="2.7.4.3"/>
    </reaction>
</comment>
<dbReference type="GO" id="GO:0004017">
    <property type="term" value="F:AMP kinase activity"/>
    <property type="evidence" value="ECO:0007669"/>
    <property type="project" value="UniProtKB-EC"/>
</dbReference>
<comment type="similarity">
    <text evidence="5">Belongs to the adenylate kinase family.</text>
</comment>
<accession>A0A1F5WUR8</accession>
<reference evidence="7 8" key="1">
    <citation type="journal article" date="2016" name="Nat. Commun.">
        <title>Thousands of microbial genomes shed light on interconnected biogeochemical processes in an aquifer system.</title>
        <authorList>
            <person name="Anantharaman K."/>
            <person name="Brown C.T."/>
            <person name="Hug L.A."/>
            <person name="Sharon I."/>
            <person name="Castelle C.J."/>
            <person name="Probst A.J."/>
            <person name="Thomas B.C."/>
            <person name="Singh A."/>
            <person name="Wilkins M.J."/>
            <person name="Karaoz U."/>
            <person name="Brodie E.L."/>
            <person name="Williams K.H."/>
            <person name="Hubbard S.S."/>
            <person name="Banfield J.F."/>
        </authorList>
    </citation>
    <scope>NUCLEOTIDE SEQUENCE [LARGE SCALE GENOMIC DNA]</scope>
</reference>